<dbReference type="AlphaFoldDB" id="A0A0F9D7D6"/>
<feature type="non-terminal residue" evidence="2">
    <location>
        <position position="1"/>
    </location>
</feature>
<proteinExistence type="predicted"/>
<organism evidence="2">
    <name type="scientific">marine sediment metagenome</name>
    <dbReference type="NCBI Taxonomy" id="412755"/>
    <lineage>
        <taxon>unclassified sequences</taxon>
        <taxon>metagenomes</taxon>
        <taxon>ecological metagenomes</taxon>
    </lineage>
</organism>
<sequence>VQERPKTSPKPRAVSVEPAAKAKVDPRRGGYASTVITQVKLGAGPTEKTKVLGA</sequence>
<feature type="region of interest" description="Disordered" evidence="1">
    <location>
        <begin position="1"/>
        <end position="22"/>
    </location>
</feature>
<evidence type="ECO:0000256" key="1">
    <source>
        <dbReference type="SAM" id="MobiDB-lite"/>
    </source>
</evidence>
<accession>A0A0F9D7D6</accession>
<comment type="caution">
    <text evidence="2">The sequence shown here is derived from an EMBL/GenBank/DDBJ whole genome shotgun (WGS) entry which is preliminary data.</text>
</comment>
<dbReference type="EMBL" id="LAZR01032906">
    <property type="protein sequence ID" value="KKL49591.1"/>
    <property type="molecule type" value="Genomic_DNA"/>
</dbReference>
<protein>
    <submittedName>
        <fullName evidence="2">Uncharacterized protein</fullName>
    </submittedName>
</protein>
<reference evidence="2" key="1">
    <citation type="journal article" date="2015" name="Nature">
        <title>Complex archaea that bridge the gap between prokaryotes and eukaryotes.</title>
        <authorList>
            <person name="Spang A."/>
            <person name="Saw J.H."/>
            <person name="Jorgensen S.L."/>
            <person name="Zaremba-Niedzwiedzka K."/>
            <person name="Martijn J."/>
            <person name="Lind A.E."/>
            <person name="van Eijk R."/>
            <person name="Schleper C."/>
            <person name="Guy L."/>
            <person name="Ettema T.J."/>
        </authorList>
    </citation>
    <scope>NUCLEOTIDE SEQUENCE</scope>
</reference>
<name>A0A0F9D7D6_9ZZZZ</name>
<evidence type="ECO:0000313" key="2">
    <source>
        <dbReference type="EMBL" id="KKL49591.1"/>
    </source>
</evidence>
<gene>
    <name evidence="2" type="ORF">LCGC14_2314040</name>
</gene>